<sequence length="100" mass="10618">MPNIFAVFALLFTGIAALLFFAPERRLLNFVDYGDAAAVRRLNRHAAPRMLVPAAVNVGCAIAAHLHPTLSVPLVFLTPLSVLGVVAWIGIGASRMGRPG</sequence>
<feature type="transmembrane region" description="Helical" evidence="1">
    <location>
        <begin position="74"/>
        <end position="93"/>
    </location>
</feature>
<evidence type="ECO:0000256" key="1">
    <source>
        <dbReference type="SAM" id="Phobius"/>
    </source>
</evidence>
<dbReference type="EMBL" id="JBHRVV010000001">
    <property type="protein sequence ID" value="MFC3457960.1"/>
    <property type="molecule type" value="Genomic_DNA"/>
</dbReference>
<proteinExistence type="predicted"/>
<protein>
    <recommendedName>
        <fullName evidence="4">DUF3784 domain-containing protein</fullName>
    </recommendedName>
</protein>
<evidence type="ECO:0000313" key="2">
    <source>
        <dbReference type="EMBL" id="MFC3457960.1"/>
    </source>
</evidence>
<dbReference type="RefSeq" id="WP_312550394.1">
    <property type="nucleotide sequence ID" value="NZ_JBHRVV010000001.1"/>
</dbReference>
<evidence type="ECO:0000313" key="3">
    <source>
        <dbReference type="Proteomes" id="UP001595665"/>
    </source>
</evidence>
<gene>
    <name evidence="2" type="ORF">ACFOPH_06825</name>
</gene>
<name>A0ABV7PIM3_9BURK</name>
<keyword evidence="1" id="KW-0812">Transmembrane</keyword>
<organism evidence="2 3">
    <name type="scientific">Massilia haematophila</name>
    <dbReference type="NCBI Taxonomy" id="457923"/>
    <lineage>
        <taxon>Bacteria</taxon>
        <taxon>Pseudomonadati</taxon>
        <taxon>Pseudomonadota</taxon>
        <taxon>Betaproteobacteria</taxon>
        <taxon>Burkholderiales</taxon>
        <taxon>Oxalobacteraceae</taxon>
        <taxon>Telluria group</taxon>
        <taxon>Massilia</taxon>
    </lineage>
</organism>
<comment type="caution">
    <text evidence="2">The sequence shown here is derived from an EMBL/GenBank/DDBJ whole genome shotgun (WGS) entry which is preliminary data.</text>
</comment>
<keyword evidence="1" id="KW-1133">Transmembrane helix</keyword>
<accession>A0ABV7PIM3</accession>
<dbReference type="Proteomes" id="UP001595665">
    <property type="component" value="Unassembled WGS sequence"/>
</dbReference>
<feature type="transmembrane region" description="Helical" evidence="1">
    <location>
        <begin position="50"/>
        <end position="68"/>
    </location>
</feature>
<keyword evidence="3" id="KW-1185">Reference proteome</keyword>
<reference evidence="3" key="1">
    <citation type="journal article" date="2019" name="Int. J. Syst. Evol. Microbiol.">
        <title>The Global Catalogue of Microorganisms (GCM) 10K type strain sequencing project: providing services to taxonomists for standard genome sequencing and annotation.</title>
        <authorList>
            <consortium name="The Broad Institute Genomics Platform"/>
            <consortium name="The Broad Institute Genome Sequencing Center for Infectious Disease"/>
            <person name="Wu L."/>
            <person name="Ma J."/>
        </authorList>
    </citation>
    <scope>NUCLEOTIDE SEQUENCE [LARGE SCALE GENOMIC DNA]</scope>
    <source>
        <strain evidence="3">CCM 7480</strain>
    </source>
</reference>
<feature type="transmembrane region" description="Helical" evidence="1">
    <location>
        <begin position="6"/>
        <end position="22"/>
    </location>
</feature>
<keyword evidence="1" id="KW-0472">Membrane</keyword>
<evidence type="ECO:0008006" key="4">
    <source>
        <dbReference type="Google" id="ProtNLM"/>
    </source>
</evidence>